<proteinExistence type="predicted"/>
<dbReference type="OrthoDB" id="5518734at2"/>
<keyword evidence="2" id="KW-1185">Reference proteome</keyword>
<evidence type="ECO:0000313" key="2">
    <source>
        <dbReference type="Proteomes" id="UP000182229"/>
    </source>
</evidence>
<reference evidence="2" key="1">
    <citation type="submission" date="2016-11" db="EMBL/GenBank/DDBJ databases">
        <authorList>
            <person name="Shukria A."/>
            <person name="Stevens D.C."/>
        </authorList>
    </citation>
    <scope>NUCLEOTIDE SEQUENCE [LARGE SCALE GENOMIC DNA]</scope>
    <source>
        <strain evidence="2">Cbfe23</strain>
    </source>
</reference>
<dbReference type="EMBL" id="MPIN01000003">
    <property type="protein sequence ID" value="OJH40153.1"/>
    <property type="molecule type" value="Genomic_DNA"/>
</dbReference>
<gene>
    <name evidence="1" type="ORF">BON30_13930</name>
</gene>
<dbReference type="RefSeq" id="WP_071898788.1">
    <property type="nucleotide sequence ID" value="NZ_MPIN01000003.1"/>
</dbReference>
<protein>
    <submittedName>
        <fullName evidence="1">Uncharacterized protein</fullName>
    </submittedName>
</protein>
<dbReference type="Proteomes" id="UP000182229">
    <property type="component" value="Unassembled WGS sequence"/>
</dbReference>
<comment type="caution">
    <text evidence="1">The sequence shown here is derived from an EMBL/GenBank/DDBJ whole genome shotgun (WGS) entry which is preliminary data.</text>
</comment>
<evidence type="ECO:0000313" key="1">
    <source>
        <dbReference type="EMBL" id="OJH40153.1"/>
    </source>
</evidence>
<name>A0A1L9BD45_9BACT</name>
<reference evidence="1 2" key="2">
    <citation type="submission" date="2016-12" db="EMBL/GenBank/DDBJ databases">
        <title>Draft Genome Sequence of Cystobacter ferrugineus Strain Cbfe23.</title>
        <authorList>
            <person name="Akbar S."/>
            <person name="Dowd S.E."/>
            <person name="Stevens D.C."/>
        </authorList>
    </citation>
    <scope>NUCLEOTIDE SEQUENCE [LARGE SCALE GENOMIC DNA]</scope>
    <source>
        <strain evidence="1 2">Cbfe23</strain>
    </source>
</reference>
<sequence length="158" mass="17798">MLTLLLALYLSGAPATPAEQPLTAFMLQPERVQLFLADLDFSFEKPSKKDRRPRVHGFVFTRGGPELKEEERQALAKTWVSPKDVRPTDPKRCTFNPDVALRFSHGNAWVDAVVCFGCGDIIFFDTKGQPLDGGSFRDLELIRKLAVKAFPKENFRGE</sequence>
<accession>A0A1L9BD45</accession>
<organism evidence="1 2">
    <name type="scientific">Cystobacter ferrugineus</name>
    <dbReference type="NCBI Taxonomy" id="83449"/>
    <lineage>
        <taxon>Bacteria</taxon>
        <taxon>Pseudomonadati</taxon>
        <taxon>Myxococcota</taxon>
        <taxon>Myxococcia</taxon>
        <taxon>Myxococcales</taxon>
        <taxon>Cystobacterineae</taxon>
        <taxon>Archangiaceae</taxon>
        <taxon>Cystobacter</taxon>
    </lineage>
</organism>
<dbReference type="AlphaFoldDB" id="A0A1L9BD45"/>
<dbReference type="STRING" id="83449.BON30_13930"/>